<organism evidence="1 2">
    <name type="scientific">Herbaspirillum aquaticum</name>
    <dbReference type="NCBI Taxonomy" id="568783"/>
    <lineage>
        <taxon>Bacteria</taxon>
        <taxon>Pseudomonadati</taxon>
        <taxon>Pseudomonadota</taxon>
        <taxon>Betaproteobacteria</taxon>
        <taxon>Burkholderiales</taxon>
        <taxon>Oxalobacteraceae</taxon>
        <taxon>Herbaspirillum</taxon>
    </lineage>
</organism>
<sequence length="192" mass="21081">MALSLDDIALLFTRHGHTQYAGEPVTQLEHALQSALLAEQEGAAPSLIVASLLHDLGHLLEDLGQTPTLAGIDDLHQYRVLPFLRGVFDEAVLAPIALHVDAKRYLCATDPDYFAQLSADSVRSLQLQGGIFDVEQAAAFIDRPYAEEAVRLRRWDDRAKMAGLPTPDYAHYAGYFSQCLLQPGKSGRAQAR</sequence>
<dbReference type="InterPro" id="IPR003607">
    <property type="entry name" value="HD/PDEase_dom"/>
</dbReference>
<evidence type="ECO:0000313" key="1">
    <source>
        <dbReference type="EMBL" id="OWY32172.1"/>
    </source>
</evidence>
<dbReference type="RefSeq" id="WP_088757334.1">
    <property type="nucleotide sequence ID" value="NZ_NJGV01000029.1"/>
</dbReference>
<dbReference type="CDD" id="cd00077">
    <property type="entry name" value="HDc"/>
    <property type="match status" value="1"/>
</dbReference>
<dbReference type="Gene3D" id="1.10.3210.10">
    <property type="entry name" value="Hypothetical protein af1432"/>
    <property type="match status" value="1"/>
</dbReference>
<accession>A0A225SS60</accession>
<dbReference type="AlphaFoldDB" id="A0A225SS60"/>
<keyword evidence="1" id="KW-0378">Hydrolase</keyword>
<dbReference type="SUPFAM" id="SSF109604">
    <property type="entry name" value="HD-domain/PDEase-like"/>
    <property type="match status" value="1"/>
</dbReference>
<dbReference type="InterPro" id="IPR052567">
    <property type="entry name" value="OP_Dioxygenase"/>
</dbReference>
<dbReference type="PANTHER" id="PTHR40202:SF1">
    <property type="entry name" value="HD DOMAIN-CONTAINING PROTEIN"/>
    <property type="match status" value="1"/>
</dbReference>
<dbReference type="Proteomes" id="UP000214747">
    <property type="component" value="Unassembled WGS sequence"/>
</dbReference>
<dbReference type="GO" id="GO:0016787">
    <property type="term" value="F:hydrolase activity"/>
    <property type="evidence" value="ECO:0007669"/>
    <property type="project" value="UniProtKB-KW"/>
</dbReference>
<evidence type="ECO:0000313" key="2">
    <source>
        <dbReference type="Proteomes" id="UP000214747"/>
    </source>
</evidence>
<gene>
    <name evidence="1" type="ORF">CEJ45_22860</name>
</gene>
<dbReference type="EMBL" id="NJGV01000029">
    <property type="protein sequence ID" value="OWY32172.1"/>
    <property type="molecule type" value="Genomic_DNA"/>
</dbReference>
<comment type="caution">
    <text evidence="1">The sequence shown here is derived from an EMBL/GenBank/DDBJ whole genome shotgun (WGS) entry which is preliminary data.</text>
</comment>
<name>A0A225SS60_9BURK</name>
<dbReference type="PANTHER" id="PTHR40202">
    <property type="match status" value="1"/>
</dbReference>
<protein>
    <submittedName>
        <fullName evidence="1">Phosphohydrolase</fullName>
    </submittedName>
</protein>
<reference evidence="1 2" key="1">
    <citation type="journal article" date="2010" name="Int. J. Syst. Evol. Microbiol.">
        <title>Reclassification of Herbaspirillum putei as a later heterotypic synonym of Herbaspirillum huttiense, with the description of H. huttiense subsp. huttiense subsp. nov. and H. huttiense subsp. putei subsp. nov., comb. nov., and description of Herbaspirillum aquaticum sp. nov.</title>
        <authorList>
            <person name="Dobritsa A.P."/>
            <person name="Reddy M.C."/>
            <person name="Samadpour M."/>
        </authorList>
    </citation>
    <scope>NUCLEOTIDE SEQUENCE [LARGE SCALE GENOMIC DNA]</scope>
    <source>
        <strain evidence="1 2">IEH 4430</strain>
    </source>
</reference>
<dbReference type="NCBIfam" id="TIGR03276">
    <property type="entry name" value="Phn-HD"/>
    <property type="match status" value="1"/>
</dbReference>
<keyword evidence="2" id="KW-1185">Reference proteome</keyword>
<dbReference type="InterPro" id="IPR017670">
    <property type="entry name" value="Phosphonate_degrad-assoc"/>
</dbReference>
<proteinExistence type="predicted"/>